<dbReference type="Gene3D" id="3.40.30.10">
    <property type="entry name" value="Glutaredoxin"/>
    <property type="match status" value="2"/>
</dbReference>
<name>A0A7J6I7L6_CANSA</name>
<dbReference type="EMBL" id="JAATIQ010000006">
    <property type="protein sequence ID" value="KAF4403008.1"/>
    <property type="molecule type" value="Genomic_DNA"/>
</dbReference>
<gene>
    <name evidence="2" type="ORF">F8388_015676</name>
    <name evidence="3" type="ORF">G4B88_010460</name>
</gene>
<keyword evidence="5" id="KW-1185">Reference proteome</keyword>
<sequence>MTTTTAMKKKLELVVLLASISISISISVCLAASSPILDSKSDARGEWQLLTKLNFSSQIRLHPHILLIVTLPWSGEFRSLKREVSSMVTDRQEGFNSLKLMFMYRNTEKMLAEAIGAMADEITVLYYHNSVSYKYRGRLRAQNILFSINQFVSVFPEEIPLKSLSTPVELKTFLDSTDKALLLLEFCGWTPKLLAKGRKNVTENGFGRQEFRGETNRRRTPMGKNIQKEMENANMMCNVDDEINRFPWLVDLSSVNESAPFKETNNTVPGVLSSCTPEGYQLFETFFMKFLTKAKDFFLPSERYRYGLVSERSMLSTLGIEESGSWLAVLHHAGCPSCMKIIEKEDDLTDVFHMDGAIVSELEGDGRALEPVLPANGPSILLFVDRSCKSLETRSKSKDALEAFRDLAFQIHESYQLSGQNGEKIETLAQDYQASRSTFGPPRLKLSRTAQLMKFREKMSTIMVVNEGKPVALDNVNSDPQGSSLREILTHILQQKKEGKLSSLAKELGFQLLSDDIDIKLVNTKPSITETEDDPASPEKETEDLVSGGVDSDKDQSAHTTSIANEELSVTSKVTDAHNSQYDKEKKAYLELNEQLPVESEKLIPDHKLDVDEGVNNADASSLQVDMSEHQQPQFSGFKGSFLFSDGNYRLLQTLTGESKIPGLVIVDPSKEQHYVFPEENDLNYSSMADFLTRFLNGSLLPYSQSESVLHSPREAMQPPFVNTDFHEVDSIPRVTSNTFSKLVRGCNQSDSDAWNKDVLVLFSNKWCGFCQRMELIVREVYRAMSGYVNTIKNGSRTGKTMLHGDSLKDVELKFPLIYLVDCTQNDCSLILRSLNQMEAYPALMLFPAEKKNAIPYEGQMGVADVIKFIADHGSNSHHLILEKGILWSVPKTEARNQNSAGKVSSTDINLETAASNDGLYEVLLVNKEREGVTEHSKLESHTPKGLHGLASQVVVGSILIATEKLDDTEPFGTSRILIVKADQSKGFQGLIINKHIRWDALSDLEDGLQMLTDAPLSFGGPLIVRGMPLVALTRAAMEEKHPQVLPGVYYLDQLATYNNIEDIKSGNQSITDYWFFLGYSSWDWDLLFNEIGEGSWETSDDGIRWP</sequence>
<dbReference type="AlphaFoldDB" id="A0A7J6I7L6"/>
<accession>A0A7J6I7L6</accession>
<comment type="caution">
    <text evidence="3">The sequence shown here is derived from an EMBL/GenBank/DDBJ whole genome shotgun (WGS) entry which is preliminary data.</text>
</comment>
<dbReference type="InterPro" id="IPR036249">
    <property type="entry name" value="Thioredoxin-like_sf"/>
</dbReference>
<dbReference type="Proteomes" id="UP000525078">
    <property type="component" value="Unassembled WGS sequence"/>
</dbReference>
<feature type="compositionally biased region" description="Polar residues" evidence="1">
    <location>
        <begin position="558"/>
        <end position="567"/>
    </location>
</feature>
<proteinExistence type="predicted"/>
<evidence type="ECO:0000313" key="4">
    <source>
        <dbReference type="Proteomes" id="UP000525078"/>
    </source>
</evidence>
<organism evidence="3 5">
    <name type="scientific">Cannabis sativa</name>
    <name type="common">Hemp</name>
    <name type="synonym">Marijuana</name>
    <dbReference type="NCBI Taxonomy" id="3483"/>
    <lineage>
        <taxon>Eukaryota</taxon>
        <taxon>Viridiplantae</taxon>
        <taxon>Streptophyta</taxon>
        <taxon>Embryophyta</taxon>
        <taxon>Tracheophyta</taxon>
        <taxon>Spermatophyta</taxon>
        <taxon>Magnoliopsida</taxon>
        <taxon>eudicotyledons</taxon>
        <taxon>Gunneridae</taxon>
        <taxon>Pentapetalae</taxon>
        <taxon>rosids</taxon>
        <taxon>fabids</taxon>
        <taxon>Rosales</taxon>
        <taxon>Cannabaceae</taxon>
        <taxon>Cannabis</taxon>
    </lineage>
</organism>
<evidence type="ECO:0008006" key="6">
    <source>
        <dbReference type="Google" id="ProtNLM"/>
    </source>
</evidence>
<dbReference type="Proteomes" id="UP000583929">
    <property type="component" value="Unassembled WGS sequence"/>
</dbReference>
<dbReference type="PANTHER" id="PTHR31984:SF12">
    <property type="entry name" value="THIOREDOXIN DOMAIN-CONTAINING PROTEIN"/>
    <property type="match status" value="1"/>
</dbReference>
<reference evidence="4 5" key="1">
    <citation type="journal article" date="2020" name="bioRxiv">
        <title>Sequence and annotation of 42 cannabis genomes reveals extensive copy number variation in cannabinoid synthesis and pathogen resistance genes.</title>
        <authorList>
            <person name="Mckernan K.J."/>
            <person name="Helbert Y."/>
            <person name="Kane L.T."/>
            <person name="Ebling H."/>
            <person name="Zhang L."/>
            <person name="Liu B."/>
            <person name="Eaton Z."/>
            <person name="Mclaughlin S."/>
            <person name="Kingan S."/>
            <person name="Baybayan P."/>
            <person name="Concepcion G."/>
            <person name="Jordan M."/>
            <person name="Riva A."/>
            <person name="Barbazuk W."/>
            <person name="Harkins T."/>
        </authorList>
    </citation>
    <scope>NUCLEOTIDE SEQUENCE [LARGE SCALE GENOMIC DNA]</scope>
    <source>
        <strain evidence="4 5">cv. Jamaican Lion 4</strain>
        <strain evidence="3">Father</strain>
        <strain evidence="2">Mother</strain>
        <tissue evidence="3">Leaf</tissue>
    </source>
</reference>
<dbReference type="Pfam" id="PF02622">
    <property type="entry name" value="DUF179"/>
    <property type="match status" value="1"/>
</dbReference>
<dbReference type="Gene3D" id="3.40.1740.10">
    <property type="entry name" value="VC0467-like"/>
    <property type="match status" value="1"/>
</dbReference>
<protein>
    <recommendedName>
        <fullName evidence="6">Thioredoxin domain-containing protein</fullName>
    </recommendedName>
</protein>
<dbReference type="SUPFAM" id="SSF143456">
    <property type="entry name" value="VC0467-like"/>
    <property type="match status" value="1"/>
</dbReference>
<evidence type="ECO:0000256" key="1">
    <source>
        <dbReference type="SAM" id="MobiDB-lite"/>
    </source>
</evidence>
<dbReference type="PANTHER" id="PTHR31984">
    <property type="entry name" value="TRANSPORTER, PUTATIVE (DUF179)-RELATED"/>
    <property type="match status" value="1"/>
</dbReference>
<dbReference type="SUPFAM" id="SSF52833">
    <property type="entry name" value="Thioredoxin-like"/>
    <property type="match status" value="1"/>
</dbReference>
<dbReference type="EMBL" id="JAATIP010000009">
    <property type="protein sequence ID" value="KAF4394770.1"/>
    <property type="molecule type" value="Genomic_DNA"/>
</dbReference>
<evidence type="ECO:0000313" key="2">
    <source>
        <dbReference type="EMBL" id="KAF4394770.1"/>
    </source>
</evidence>
<feature type="region of interest" description="Disordered" evidence="1">
    <location>
        <begin position="526"/>
        <end position="567"/>
    </location>
</feature>
<dbReference type="InterPro" id="IPR003774">
    <property type="entry name" value="AlgH-like"/>
</dbReference>
<evidence type="ECO:0000313" key="5">
    <source>
        <dbReference type="Proteomes" id="UP000583929"/>
    </source>
</evidence>
<feature type="compositionally biased region" description="Acidic residues" evidence="1">
    <location>
        <begin position="530"/>
        <end position="544"/>
    </location>
</feature>
<evidence type="ECO:0000313" key="3">
    <source>
        <dbReference type="EMBL" id="KAF4403008.1"/>
    </source>
</evidence>